<sequence>MLKMAGVLLLLLPGARALAMKAGSSSDIADVSEEALANLFDLSVPDMSGQAHTVREYTNKPLVLNFWATWCPPCVKEMPDLEALHQAYPQVNFVGFAADTERNMRKFEEKVTVSYPLLVAGMGSIGLMKKLGNKTGGLPFTLIFETGGKLSHKILGQVEKDELEQILKTLSS</sequence>
<evidence type="ECO:0000256" key="4">
    <source>
        <dbReference type="ARBA" id="ARBA00023284"/>
    </source>
</evidence>
<comment type="subcellular location">
    <subcellularLocation>
        <location evidence="1">Cell envelope</location>
    </subcellularLocation>
</comment>
<keyword evidence="5" id="KW-0732">Signal</keyword>
<proteinExistence type="predicted"/>
<keyword evidence="8" id="KW-1185">Reference proteome</keyword>
<dbReference type="InterPro" id="IPR013766">
    <property type="entry name" value="Thioredoxin_domain"/>
</dbReference>
<dbReference type="PROSITE" id="PS00194">
    <property type="entry name" value="THIOREDOXIN_1"/>
    <property type="match status" value="1"/>
</dbReference>
<keyword evidence="3" id="KW-1015">Disulfide bond</keyword>
<keyword evidence="4" id="KW-0676">Redox-active center</keyword>
<dbReference type="SUPFAM" id="SSF52833">
    <property type="entry name" value="Thioredoxin-like"/>
    <property type="match status" value="1"/>
</dbReference>
<dbReference type="PROSITE" id="PS51352">
    <property type="entry name" value="THIOREDOXIN_2"/>
    <property type="match status" value="1"/>
</dbReference>
<organism evidence="7 8">
    <name type="scientific">Advenella faeciporci</name>
    <dbReference type="NCBI Taxonomy" id="797535"/>
    <lineage>
        <taxon>Bacteria</taxon>
        <taxon>Pseudomonadati</taxon>
        <taxon>Pseudomonadota</taxon>
        <taxon>Betaproteobacteria</taxon>
        <taxon>Burkholderiales</taxon>
        <taxon>Alcaligenaceae</taxon>
    </lineage>
</organism>
<dbReference type="InterPro" id="IPR050553">
    <property type="entry name" value="Thioredoxin_ResA/DsbE_sf"/>
</dbReference>
<evidence type="ECO:0000256" key="3">
    <source>
        <dbReference type="ARBA" id="ARBA00023157"/>
    </source>
</evidence>
<dbReference type="PANTHER" id="PTHR42852:SF6">
    <property type="entry name" value="THIOL:DISULFIDE INTERCHANGE PROTEIN DSBE"/>
    <property type="match status" value="1"/>
</dbReference>
<dbReference type="InterPro" id="IPR017937">
    <property type="entry name" value="Thioredoxin_CS"/>
</dbReference>
<gene>
    <name evidence="7" type="ORF">GCM10011450_15130</name>
</gene>
<feature type="chain" id="PRO_5037869760" evidence="5">
    <location>
        <begin position="20"/>
        <end position="172"/>
    </location>
</feature>
<feature type="domain" description="Thioredoxin" evidence="6">
    <location>
        <begin position="33"/>
        <end position="172"/>
    </location>
</feature>
<dbReference type="Gene3D" id="3.40.30.10">
    <property type="entry name" value="Glutaredoxin"/>
    <property type="match status" value="1"/>
</dbReference>
<reference evidence="7" key="1">
    <citation type="journal article" date="2014" name="Int. J. Syst. Evol. Microbiol.">
        <title>Complete genome sequence of Corynebacterium casei LMG S-19264T (=DSM 44701T), isolated from a smear-ripened cheese.</title>
        <authorList>
            <consortium name="US DOE Joint Genome Institute (JGI-PGF)"/>
            <person name="Walter F."/>
            <person name="Albersmeier A."/>
            <person name="Kalinowski J."/>
            <person name="Ruckert C."/>
        </authorList>
    </citation>
    <scope>NUCLEOTIDE SEQUENCE</scope>
    <source>
        <strain evidence="7">KCTC 23732</strain>
    </source>
</reference>
<evidence type="ECO:0000256" key="5">
    <source>
        <dbReference type="SAM" id="SignalP"/>
    </source>
</evidence>
<evidence type="ECO:0000313" key="7">
    <source>
        <dbReference type="EMBL" id="GGW86221.1"/>
    </source>
</evidence>
<dbReference type="EMBL" id="BMYS01000009">
    <property type="protein sequence ID" value="GGW86221.1"/>
    <property type="molecule type" value="Genomic_DNA"/>
</dbReference>
<evidence type="ECO:0000259" key="6">
    <source>
        <dbReference type="PROSITE" id="PS51352"/>
    </source>
</evidence>
<evidence type="ECO:0000256" key="1">
    <source>
        <dbReference type="ARBA" id="ARBA00004196"/>
    </source>
</evidence>
<evidence type="ECO:0000256" key="2">
    <source>
        <dbReference type="ARBA" id="ARBA00022748"/>
    </source>
</evidence>
<dbReference type="CDD" id="cd02966">
    <property type="entry name" value="TlpA_like_family"/>
    <property type="match status" value="1"/>
</dbReference>
<dbReference type="GO" id="GO:0030313">
    <property type="term" value="C:cell envelope"/>
    <property type="evidence" value="ECO:0007669"/>
    <property type="project" value="UniProtKB-SubCell"/>
</dbReference>
<reference evidence="7" key="2">
    <citation type="submission" date="2020-09" db="EMBL/GenBank/DDBJ databases">
        <authorList>
            <person name="Sun Q."/>
            <person name="Kim S."/>
        </authorList>
    </citation>
    <scope>NUCLEOTIDE SEQUENCE</scope>
    <source>
        <strain evidence="7">KCTC 23732</strain>
    </source>
</reference>
<keyword evidence="2" id="KW-0201">Cytochrome c-type biogenesis</keyword>
<evidence type="ECO:0000313" key="8">
    <source>
        <dbReference type="Proteomes" id="UP000608345"/>
    </source>
</evidence>
<feature type="signal peptide" evidence="5">
    <location>
        <begin position="1"/>
        <end position="19"/>
    </location>
</feature>
<dbReference type="Proteomes" id="UP000608345">
    <property type="component" value="Unassembled WGS sequence"/>
</dbReference>
<protein>
    <submittedName>
        <fullName evidence="7">Thioredoxin</fullName>
    </submittedName>
</protein>
<dbReference type="GO" id="GO:0015036">
    <property type="term" value="F:disulfide oxidoreductase activity"/>
    <property type="evidence" value="ECO:0007669"/>
    <property type="project" value="UniProtKB-ARBA"/>
</dbReference>
<dbReference type="Pfam" id="PF08534">
    <property type="entry name" value="Redoxin"/>
    <property type="match status" value="1"/>
</dbReference>
<dbReference type="InterPro" id="IPR036249">
    <property type="entry name" value="Thioredoxin-like_sf"/>
</dbReference>
<dbReference type="AlphaFoldDB" id="A0A918JKR6"/>
<accession>A0A918JKR6</accession>
<dbReference type="InterPro" id="IPR013740">
    <property type="entry name" value="Redoxin"/>
</dbReference>
<comment type="caution">
    <text evidence="7">The sequence shown here is derived from an EMBL/GenBank/DDBJ whole genome shotgun (WGS) entry which is preliminary data.</text>
</comment>
<dbReference type="GO" id="GO:0017004">
    <property type="term" value="P:cytochrome complex assembly"/>
    <property type="evidence" value="ECO:0007669"/>
    <property type="project" value="UniProtKB-KW"/>
</dbReference>
<dbReference type="PANTHER" id="PTHR42852">
    <property type="entry name" value="THIOL:DISULFIDE INTERCHANGE PROTEIN DSBE"/>
    <property type="match status" value="1"/>
</dbReference>
<name>A0A918JKR6_9BURK</name>